<accession>K1U170</accession>
<dbReference type="AlphaFoldDB" id="K1U170"/>
<sequence>QYADTEGVTEAVKADDPMAWVRKMNGIRHRANEAVMQEIVYG</sequence>
<gene>
    <name evidence="1" type="ORF">LEA_02897</name>
</gene>
<comment type="caution">
    <text evidence="1">The sequence shown here is derived from an EMBL/GenBank/DDBJ whole genome shotgun (WGS) entry which is preliminary data.</text>
</comment>
<dbReference type="Pfam" id="PF14198">
    <property type="entry name" value="TnpV"/>
    <property type="match status" value="1"/>
</dbReference>
<dbReference type="EMBL" id="AJWY01001948">
    <property type="protein sequence ID" value="EKC79007.1"/>
    <property type="molecule type" value="Genomic_DNA"/>
</dbReference>
<name>K1U170_9ZZZZ</name>
<proteinExistence type="predicted"/>
<dbReference type="InterPro" id="IPR026989">
    <property type="entry name" value="TnpV"/>
</dbReference>
<protein>
    <submittedName>
        <fullName evidence="1">TnpV protein</fullName>
    </submittedName>
</protein>
<evidence type="ECO:0000313" key="1">
    <source>
        <dbReference type="EMBL" id="EKC79007.1"/>
    </source>
</evidence>
<organism evidence="1">
    <name type="scientific">human gut metagenome</name>
    <dbReference type="NCBI Taxonomy" id="408170"/>
    <lineage>
        <taxon>unclassified sequences</taxon>
        <taxon>metagenomes</taxon>
        <taxon>organismal metagenomes</taxon>
    </lineage>
</organism>
<feature type="non-terminal residue" evidence="1">
    <location>
        <position position="1"/>
    </location>
</feature>
<reference evidence="1" key="1">
    <citation type="journal article" date="2013" name="Environ. Microbiol.">
        <title>Microbiota from the distal guts of lean and obese adolescents exhibit partial functional redundancy besides clear differences in community structure.</title>
        <authorList>
            <person name="Ferrer M."/>
            <person name="Ruiz A."/>
            <person name="Lanza F."/>
            <person name="Haange S.B."/>
            <person name="Oberbach A."/>
            <person name="Till H."/>
            <person name="Bargiela R."/>
            <person name="Campoy C."/>
            <person name="Segura M.T."/>
            <person name="Richter M."/>
            <person name="von Bergen M."/>
            <person name="Seifert J."/>
            <person name="Suarez A."/>
        </authorList>
    </citation>
    <scope>NUCLEOTIDE SEQUENCE</scope>
</reference>